<evidence type="ECO:0000256" key="5">
    <source>
        <dbReference type="SAM" id="SignalP"/>
    </source>
</evidence>
<dbReference type="PANTHER" id="PTHR11860">
    <property type="entry name" value="POLYMERIC-IMMUNOGLOBULIN RECEPTOR"/>
    <property type="match status" value="1"/>
</dbReference>
<dbReference type="Pfam" id="PF07686">
    <property type="entry name" value="V-set"/>
    <property type="match status" value="1"/>
</dbReference>
<protein>
    <recommendedName>
        <fullName evidence="6">Immunoglobulin domain-containing protein</fullName>
    </recommendedName>
</protein>
<evidence type="ECO:0000313" key="8">
    <source>
        <dbReference type="Proteomes" id="UP001557470"/>
    </source>
</evidence>
<proteinExistence type="predicted"/>
<comment type="subcellular location">
    <subcellularLocation>
        <location evidence="1">Membrane</location>
    </subcellularLocation>
</comment>
<dbReference type="EMBL" id="JAGEUA010000009">
    <property type="protein sequence ID" value="KAL0966741.1"/>
    <property type="molecule type" value="Genomic_DNA"/>
</dbReference>
<keyword evidence="8" id="KW-1185">Reference proteome</keyword>
<dbReference type="InterPro" id="IPR013106">
    <property type="entry name" value="Ig_V-set"/>
</dbReference>
<evidence type="ECO:0000256" key="2">
    <source>
        <dbReference type="ARBA" id="ARBA00022692"/>
    </source>
</evidence>
<dbReference type="PANTHER" id="PTHR11860:SF118">
    <property type="entry name" value="CMRF35-LIKE MOLECULE 3-RELATED"/>
    <property type="match status" value="1"/>
</dbReference>
<evidence type="ECO:0000256" key="3">
    <source>
        <dbReference type="ARBA" id="ARBA00023136"/>
    </source>
</evidence>
<dbReference type="InterPro" id="IPR036179">
    <property type="entry name" value="Ig-like_dom_sf"/>
</dbReference>
<comment type="caution">
    <text evidence="7">The sequence shown here is derived from an EMBL/GenBank/DDBJ whole genome shotgun (WGS) entry which is preliminary data.</text>
</comment>
<gene>
    <name evidence="7" type="ORF">UPYG_G00299540</name>
</gene>
<organism evidence="7 8">
    <name type="scientific">Umbra pygmaea</name>
    <name type="common">Eastern mudminnow</name>
    <dbReference type="NCBI Taxonomy" id="75934"/>
    <lineage>
        <taxon>Eukaryota</taxon>
        <taxon>Metazoa</taxon>
        <taxon>Chordata</taxon>
        <taxon>Craniata</taxon>
        <taxon>Vertebrata</taxon>
        <taxon>Euteleostomi</taxon>
        <taxon>Actinopterygii</taxon>
        <taxon>Neopterygii</taxon>
        <taxon>Teleostei</taxon>
        <taxon>Protacanthopterygii</taxon>
        <taxon>Esociformes</taxon>
        <taxon>Umbridae</taxon>
        <taxon>Umbra</taxon>
    </lineage>
</organism>
<feature type="signal peptide" evidence="5">
    <location>
        <begin position="1"/>
        <end position="24"/>
    </location>
</feature>
<dbReference type="SUPFAM" id="SSF48726">
    <property type="entry name" value="Immunoglobulin"/>
    <property type="match status" value="1"/>
</dbReference>
<evidence type="ECO:0000256" key="1">
    <source>
        <dbReference type="ARBA" id="ARBA00004370"/>
    </source>
</evidence>
<dbReference type="GO" id="GO:0016020">
    <property type="term" value="C:membrane"/>
    <property type="evidence" value="ECO:0007669"/>
    <property type="project" value="UniProtKB-SubCell"/>
</dbReference>
<name>A0ABD0WPP3_UMBPY</name>
<evidence type="ECO:0000313" key="7">
    <source>
        <dbReference type="EMBL" id="KAL0966741.1"/>
    </source>
</evidence>
<dbReference type="Gene3D" id="2.60.40.10">
    <property type="entry name" value="Immunoglobulins"/>
    <property type="match status" value="1"/>
</dbReference>
<keyword evidence="3 4" id="KW-0472">Membrane</keyword>
<feature type="domain" description="Immunoglobulin" evidence="6">
    <location>
        <begin position="25"/>
        <end position="127"/>
    </location>
</feature>
<dbReference type="Proteomes" id="UP001557470">
    <property type="component" value="Unassembled WGS sequence"/>
</dbReference>
<dbReference type="SMART" id="SM00409">
    <property type="entry name" value="IG"/>
    <property type="match status" value="1"/>
</dbReference>
<evidence type="ECO:0000259" key="6">
    <source>
        <dbReference type="SMART" id="SM00409"/>
    </source>
</evidence>
<keyword evidence="4" id="KW-1133">Transmembrane helix</keyword>
<dbReference type="InterPro" id="IPR050671">
    <property type="entry name" value="CD300_family_receptors"/>
</dbReference>
<accession>A0ABD0WPP3</accession>
<dbReference type="InterPro" id="IPR013783">
    <property type="entry name" value="Ig-like_fold"/>
</dbReference>
<evidence type="ECO:0000256" key="4">
    <source>
        <dbReference type="SAM" id="Phobius"/>
    </source>
</evidence>
<feature type="transmembrane region" description="Helical" evidence="4">
    <location>
        <begin position="138"/>
        <end position="161"/>
    </location>
</feature>
<dbReference type="AlphaFoldDB" id="A0ABD0WPP3"/>
<feature type="chain" id="PRO_5044857000" description="Immunoglobulin domain-containing protein" evidence="5">
    <location>
        <begin position="25"/>
        <end position="265"/>
    </location>
</feature>
<sequence>MFSPLVLTLVSLFFASMSVSVTQGIKTVVGYVGQDAVIQCSYDEKRRSDQKYLCKGGCPLHINGKVIETEAGTDFASNEKYSLTDNRIELNFIVKIHKLELNDAGQYWCGVNIYGVDDYVEVNLTVEKGKTVVPKTSVATVVSVSLVILVLLLVISLIIVYRWKKKKETAVSTKPIIPHNGINKVGSHGDGCYEETKEHLTQSGSDATPVTNIYANLPTIPSDSLNYSSVNFLNDPTCSNEAGVVTAKIGYSSYYSPVNFGQTPT</sequence>
<keyword evidence="2 4" id="KW-0812">Transmembrane</keyword>
<reference evidence="7 8" key="1">
    <citation type="submission" date="2024-06" db="EMBL/GenBank/DDBJ databases">
        <authorList>
            <person name="Pan Q."/>
            <person name="Wen M."/>
            <person name="Jouanno E."/>
            <person name="Zahm M."/>
            <person name="Klopp C."/>
            <person name="Cabau C."/>
            <person name="Louis A."/>
            <person name="Berthelot C."/>
            <person name="Parey E."/>
            <person name="Roest Crollius H."/>
            <person name="Montfort J."/>
            <person name="Robinson-Rechavi M."/>
            <person name="Bouchez O."/>
            <person name="Lampietro C."/>
            <person name="Lopez Roques C."/>
            <person name="Donnadieu C."/>
            <person name="Postlethwait J."/>
            <person name="Bobe J."/>
            <person name="Verreycken H."/>
            <person name="Guiguen Y."/>
        </authorList>
    </citation>
    <scope>NUCLEOTIDE SEQUENCE [LARGE SCALE GENOMIC DNA]</scope>
    <source>
        <strain evidence="7">Up_M1</strain>
        <tissue evidence="7">Testis</tissue>
    </source>
</reference>
<keyword evidence="5" id="KW-0732">Signal</keyword>
<dbReference type="InterPro" id="IPR003599">
    <property type="entry name" value="Ig_sub"/>
</dbReference>